<dbReference type="Gene3D" id="3.30.1490.360">
    <property type="match status" value="1"/>
</dbReference>
<name>A0A383RE63_PAEAL</name>
<dbReference type="EMBL" id="LS992241">
    <property type="protein sequence ID" value="SYX84609.1"/>
    <property type="molecule type" value="Genomic_DNA"/>
</dbReference>
<evidence type="ECO:0000313" key="6">
    <source>
        <dbReference type="EMBL" id="SYX84609.1"/>
    </source>
</evidence>
<comment type="similarity">
    <text evidence="1">Belongs to the myoviridae tail sheath protein family.</text>
</comment>
<evidence type="ECO:0000259" key="3">
    <source>
        <dbReference type="Pfam" id="PF17481"/>
    </source>
</evidence>
<evidence type="ECO:0000256" key="1">
    <source>
        <dbReference type="ARBA" id="ARBA00008005"/>
    </source>
</evidence>
<feature type="domain" description="Phage tail sheath protein-like beta-sandwich" evidence="3">
    <location>
        <begin position="91"/>
        <end position="180"/>
    </location>
</feature>
<protein>
    <submittedName>
        <fullName evidence="6">Putative phage tail sheath protein skin element</fullName>
    </submittedName>
</protein>
<evidence type="ECO:0000259" key="5">
    <source>
        <dbReference type="Pfam" id="PF22671"/>
    </source>
</evidence>
<dbReference type="Pfam" id="PF04984">
    <property type="entry name" value="Phage_sheath_1"/>
    <property type="match status" value="1"/>
</dbReference>
<proteinExistence type="inferred from homology"/>
<dbReference type="Proteomes" id="UP000304148">
    <property type="component" value="Chromosome"/>
</dbReference>
<accession>A0A383RE63</accession>
<dbReference type="InterPro" id="IPR054564">
    <property type="entry name" value="Gp18_domIII_N"/>
</dbReference>
<feature type="domain" description="Tail sheath protein Gp18-like" evidence="5">
    <location>
        <begin position="33"/>
        <end position="90"/>
    </location>
</feature>
<evidence type="ECO:0000259" key="2">
    <source>
        <dbReference type="Pfam" id="PF04984"/>
    </source>
</evidence>
<dbReference type="InterPro" id="IPR035326">
    <property type="entry name" value="Beta_sandwich_Seath"/>
</dbReference>
<dbReference type="Pfam" id="PF17481">
    <property type="entry name" value="Phage_sheath_domII"/>
    <property type="match status" value="1"/>
</dbReference>
<dbReference type="Pfam" id="PF17482">
    <property type="entry name" value="Phage_sheath_1C"/>
    <property type="match status" value="1"/>
</dbReference>
<reference evidence="7" key="1">
    <citation type="submission" date="2018-08" db="EMBL/GenBank/DDBJ databases">
        <authorList>
            <person name="Chevrot R."/>
        </authorList>
    </citation>
    <scope>NUCLEOTIDE SEQUENCE [LARGE SCALE GENOMIC DNA]</scope>
</reference>
<dbReference type="AlphaFoldDB" id="A0A383RE63"/>
<feature type="domain" description="Tail sheath protein subtilisin-like" evidence="2">
    <location>
        <begin position="182"/>
        <end position="329"/>
    </location>
</feature>
<dbReference type="InterPro" id="IPR035089">
    <property type="entry name" value="Phage_sheath_subtilisin"/>
</dbReference>
<evidence type="ECO:0000259" key="4">
    <source>
        <dbReference type="Pfam" id="PF17482"/>
    </source>
</evidence>
<dbReference type="InterPro" id="IPR020287">
    <property type="entry name" value="Tail_sheath_C"/>
</dbReference>
<gene>
    <name evidence="6" type="primary">yqbK</name>
    <name evidence="6" type="ORF">PBLR_13031</name>
</gene>
<evidence type="ECO:0000313" key="7">
    <source>
        <dbReference type="Proteomes" id="UP000304148"/>
    </source>
</evidence>
<dbReference type="Gene3D" id="3.30.360.90">
    <property type="match status" value="1"/>
</dbReference>
<feature type="domain" description="Tail sheath protein C-terminal" evidence="4">
    <location>
        <begin position="336"/>
        <end position="438"/>
    </location>
</feature>
<dbReference type="Gene3D" id="2.60.40.4290">
    <property type="match status" value="1"/>
</dbReference>
<sequence>MPGGTWTTQNKTRPGVYINFVGEGKPVGAVGERGIVTMPLSLSWGPAKQVITINAGDNLAELLGYDITAPQLLLVREALKRAKTLLLYRLNEGTKAKVTAGALTATAKYGGVRGNDTKMVIQKNIDDDTMFDVTTVFAGQAVELQLAKNVEDLKPNRWVDFGGTGALEVTAGAPLVGGTDGTTTNEDHTKYLTAIEVYEWNAMALPSTDSSLKAVHVSFVKRLRDKEGVKVQLAIENYPTADYEGVISVKNGVVLSDGTTLTAAQATVWVAAASAAANVNESLTYTAYDDAVDVEKRYTNSQIEAALLKGEFIFVANNGRAVVEQDINTFTSFTPEKGKQFSKNRVIRVLDSIGNDLKRIFEKSYIGKVNNNEDGRSLFRAQCTTYLNTLQNISAIQNFDPQTDVSVYPGNEVDSVYCELVVQPVDAIEKIYMKVKVK</sequence>
<dbReference type="RefSeq" id="WP_138186484.1">
    <property type="nucleotide sequence ID" value="NZ_LS992241.1"/>
</dbReference>
<organism evidence="6 7">
    <name type="scientific">Paenibacillus alvei</name>
    <name type="common">Bacillus alvei</name>
    <dbReference type="NCBI Taxonomy" id="44250"/>
    <lineage>
        <taxon>Bacteria</taxon>
        <taxon>Bacillati</taxon>
        <taxon>Bacillota</taxon>
        <taxon>Bacilli</taxon>
        <taxon>Bacillales</taxon>
        <taxon>Paenibacillaceae</taxon>
        <taxon>Paenibacillus</taxon>
    </lineage>
</organism>
<dbReference type="Gene3D" id="3.40.50.11790">
    <property type="match status" value="1"/>
</dbReference>
<dbReference type="Pfam" id="PF22671">
    <property type="entry name" value="Gp18_domIII_N"/>
    <property type="match status" value="1"/>
</dbReference>
<dbReference type="Gene3D" id="3.30.1370.220">
    <property type="match status" value="1"/>
</dbReference>